<dbReference type="Proteomes" id="UP000649345">
    <property type="component" value="Unassembled WGS sequence"/>
</dbReference>
<dbReference type="Pfam" id="PF02811">
    <property type="entry name" value="PHP"/>
    <property type="match status" value="1"/>
</dbReference>
<proteinExistence type="predicted"/>
<gene>
    <name evidence="2" type="ORF">H8S44_03430</name>
</gene>
<dbReference type="AlphaFoldDB" id="A0A923RL40"/>
<dbReference type="InterPro" id="IPR050243">
    <property type="entry name" value="PHP_phosphatase"/>
</dbReference>
<dbReference type="SMART" id="SM00481">
    <property type="entry name" value="POLIIIAc"/>
    <property type="match status" value="1"/>
</dbReference>
<dbReference type="InterPro" id="IPR016195">
    <property type="entry name" value="Pol/histidinol_Pase-like"/>
</dbReference>
<evidence type="ECO:0000259" key="1">
    <source>
        <dbReference type="SMART" id="SM00481"/>
    </source>
</evidence>
<dbReference type="PANTHER" id="PTHR36928:SF1">
    <property type="entry name" value="PHOSPHATASE YCDX-RELATED"/>
    <property type="match status" value="1"/>
</dbReference>
<comment type="caution">
    <text evidence="2">The sequence shown here is derived from an EMBL/GenBank/DDBJ whole genome shotgun (WGS) entry which is preliminary data.</text>
</comment>
<dbReference type="GO" id="GO:0042578">
    <property type="term" value="F:phosphoric ester hydrolase activity"/>
    <property type="evidence" value="ECO:0007669"/>
    <property type="project" value="TreeGrafter"/>
</dbReference>
<keyword evidence="3" id="KW-1185">Reference proteome</keyword>
<dbReference type="CDD" id="cd07437">
    <property type="entry name" value="PHP_HisPPase_Ycdx_like"/>
    <property type="match status" value="1"/>
</dbReference>
<organism evidence="2 3">
    <name type="scientific">Anaerosacchariphilus hominis</name>
    <dbReference type="NCBI Taxonomy" id="2763017"/>
    <lineage>
        <taxon>Bacteria</taxon>
        <taxon>Bacillati</taxon>
        <taxon>Bacillota</taxon>
        <taxon>Clostridia</taxon>
        <taxon>Lachnospirales</taxon>
        <taxon>Lachnospiraceae</taxon>
        <taxon>Anaerosacchariphilus</taxon>
    </lineage>
</organism>
<feature type="domain" description="Polymerase/histidinol phosphatase N-terminal" evidence="1">
    <location>
        <begin position="5"/>
        <end position="79"/>
    </location>
</feature>
<dbReference type="EMBL" id="JACOOR010000002">
    <property type="protein sequence ID" value="MBC5658824.1"/>
    <property type="molecule type" value="Genomic_DNA"/>
</dbReference>
<sequence length="241" mass="26648">MHDRMDTHTHTIASGHAFSTIRENAAAAAAKGLELLAITEHAPCMAGSCQGIYFRNLKVVDRHAYDVELMMGVELNILDEQGRVDLDPATLRQLDIRIASLHIPCINPGSREFNTEACVNAMKNPYVNILGHPDDPRYPVDFTALVQAAKEYHVMLELNDNSLRPGGSRKGTKPQDVEMLKLCMQYQVPVVMGSDAHVDTDVGRHDLAIGLLEELNFPEELVVNHSVKMLKDQISQKASGL</sequence>
<dbReference type="Gene3D" id="3.20.20.140">
    <property type="entry name" value="Metal-dependent hydrolases"/>
    <property type="match status" value="1"/>
</dbReference>
<dbReference type="GO" id="GO:0005829">
    <property type="term" value="C:cytosol"/>
    <property type="evidence" value="ECO:0007669"/>
    <property type="project" value="TreeGrafter"/>
</dbReference>
<dbReference type="GO" id="GO:0008270">
    <property type="term" value="F:zinc ion binding"/>
    <property type="evidence" value="ECO:0007669"/>
    <property type="project" value="TreeGrafter"/>
</dbReference>
<accession>A0A923RL40</accession>
<protein>
    <submittedName>
        <fullName evidence="2">Phosphatase</fullName>
    </submittedName>
</protein>
<reference evidence="2" key="1">
    <citation type="submission" date="2020-08" db="EMBL/GenBank/DDBJ databases">
        <title>Genome public.</title>
        <authorList>
            <person name="Liu C."/>
            <person name="Sun Q."/>
        </authorList>
    </citation>
    <scope>NUCLEOTIDE SEQUENCE</scope>
    <source>
        <strain evidence="2">NSJ-68</strain>
    </source>
</reference>
<dbReference type="InterPro" id="IPR004013">
    <property type="entry name" value="PHP_dom"/>
</dbReference>
<name>A0A923RL40_9FIRM</name>
<evidence type="ECO:0000313" key="2">
    <source>
        <dbReference type="EMBL" id="MBC5658824.1"/>
    </source>
</evidence>
<dbReference type="NCBIfam" id="NF006702">
    <property type="entry name" value="PRK09248.1"/>
    <property type="match status" value="1"/>
</dbReference>
<dbReference type="SUPFAM" id="SSF89550">
    <property type="entry name" value="PHP domain-like"/>
    <property type="match status" value="1"/>
</dbReference>
<dbReference type="InterPro" id="IPR003141">
    <property type="entry name" value="Pol/His_phosphatase_N"/>
</dbReference>
<evidence type="ECO:0000313" key="3">
    <source>
        <dbReference type="Proteomes" id="UP000649345"/>
    </source>
</evidence>
<dbReference type="PANTHER" id="PTHR36928">
    <property type="entry name" value="PHOSPHATASE YCDX-RELATED"/>
    <property type="match status" value="1"/>
</dbReference>